<gene>
    <name evidence="2" type="ORF">NDU88_006570</name>
</gene>
<feature type="region of interest" description="Disordered" evidence="1">
    <location>
        <begin position="1"/>
        <end position="27"/>
    </location>
</feature>
<accession>A0AAV7TY07</accession>
<feature type="region of interest" description="Disordered" evidence="1">
    <location>
        <begin position="56"/>
        <end position="111"/>
    </location>
</feature>
<sequence>MQSPGREEGLTEPAGWKQRHVTNDDSGQAAQEVHVCSCCPMTSDVADSECTCLGEGEGLKGTGFSRQGWRGQTTTRKQSASLKPSQKRGEVIRGPVPQEGGGSGDMLTVEDPTRGQAEFRKYLWGPWEETTGGVMSCEFLKGRMCRKAKEHRQKGNQGRDPVSALVAASLEWSGDKEEQGMEDPEARVSWREEEQVDSGEVGGGHGAGEDEAKRVGPDDGIGGPVNDWGQPHRQREPVHQTCGISHS</sequence>
<evidence type="ECO:0000313" key="3">
    <source>
        <dbReference type="Proteomes" id="UP001066276"/>
    </source>
</evidence>
<dbReference type="AlphaFoldDB" id="A0AAV7TY07"/>
<protein>
    <submittedName>
        <fullName evidence="2">Uncharacterized protein</fullName>
    </submittedName>
</protein>
<evidence type="ECO:0000313" key="2">
    <source>
        <dbReference type="EMBL" id="KAJ1181363.1"/>
    </source>
</evidence>
<proteinExistence type="predicted"/>
<dbReference type="Proteomes" id="UP001066276">
    <property type="component" value="Chromosome 3_2"/>
</dbReference>
<evidence type="ECO:0000256" key="1">
    <source>
        <dbReference type="SAM" id="MobiDB-lite"/>
    </source>
</evidence>
<feature type="compositionally biased region" description="Polar residues" evidence="1">
    <location>
        <begin position="70"/>
        <end position="84"/>
    </location>
</feature>
<organism evidence="2 3">
    <name type="scientific">Pleurodeles waltl</name>
    <name type="common">Iberian ribbed newt</name>
    <dbReference type="NCBI Taxonomy" id="8319"/>
    <lineage>
        <taxon>Eukaryota</taxon>
        <taxon>Metazoa</taxon>
        <taxon>Chordata</taxon>
        <taxon>Craniata</taxon>
        <taxon>Vertebrata</taxon>
        <taxon>Euteleostomi</taxon>
        <taxon>Amphibia</taxon>
        <taxon>Batrachia</taxon>
        <taxon>Caudata</taxon>
        <taxon>Salamandroidea</taxon>
        <taxon>Salamandridae</taxon>
        <taxon>Pleurodelinae</taxon>
        <taxon>Pleurodeles</taxon>
    </lineage>
</organism>
<comment type="caution">
    <text evidence="2">The sequence shown here is derived from an EMBL/GenBank/DDBJ whole genome shotgun (WGS) entry which is preliminary data.</text>
</comment>
<feature type="region of interest" description="Disordered" evidence="1">
    <location>
        <begin position="171"/>
        <end position="247"/>
    </location>
</feature>
<keyword evidence="3" id="KW-1185">Reference proteome</keyword>
<reference evidence="2" key="1">
    <citation type="journal article" date="2022" name="bioRxiv">
        <title>Sequencing and chromosome-scale assembly of the giantPleurodeles waltlgenome.</title>
        <authorList>
            <person name="Brown T."/>
            <person name="Elewa A."/>
            <person name="Iarovenko S."/>
            <person name="Subramanian E."/>
            <person name="Araus A.J."/>
            <person name="Petzold A."/>
            <person name="Susuki M."/>
            <person name="Suzuki K.-i.T."/>
            <person name="Hayashi T."/>
            <person name="Toyoda A."/>
            <person name="Oliveira C."/>
            <person name="Osipova E."/>
            <person name="Leigh N.D."/>
            <person name="Simon A."/>
            <person name="Yun M.H."/>
        </authorList>
    </citation>
    <scope>NUCLEOTIDE SEQUENCE</scope>
    <source>
        <strain evidence="2">20211129_DDA</strain>
        <tissue evidence="2">Liver</tissue>
    </source>
</reference>
<dbReference type="EMBL" id="JANPWB010000006">
    <property type="protein sequence ID" value="KAJ1181363.1"/>
    <property type="molecule type" value="Genomic_DNA"/>
</dbReference>
<feature type="compositionally biased region" description="Basic and acidic residues" evidence="1">
    <location>
        <begin position="207"/>
        <end position="217"/>
    </location>
</feature>
<name>A0AAV7TY07_PLEWA</name>
<feature type="compositionally biased region" description="Basic and acidic residues" evidence="1">
    <location>
        <begin position="173"/>
        <end position="193"/>
    </location>
</feature>